<dbReference type="NCBIfam" id="TIGR01241">
    <property type="entry name" value="FtsH_fam"/>
    <property type="match status" value="1"/>
</dbReference>
<dbReference type="Gene3D" id="3.40.1690.20">
    <property type="match status" value="1"/>
</dbReference>
<evidence type="ECO:0000256" key="15">
    <source>
        <dbReference type="ARBA" id="ARBA00023136"/>
    </source>
</evidence>
<dbReference type="Pfam" id="PF17862">
    <property type="entry name" value="AAA_lid_3"/>
    <property type="match status" value="1"/>
</dbReference>
<dbReference type="CDD" id="cd19501">
    <property type="entry name" value="RecA-like_FtsH"/>
    <property type="match status" value="1"/>
</dbReference>
<organism evidence="21 22">
    <name type="scientific">Kuraishia capsulata CBS 1993</name>
    <dbReference type="NCBI Taxonomy" id="1382522"/>
    <lineage>
        <taxon>Eukaryota</taxon>
        <taxon>Fungi</taxon>
        <taxon>Dikarya</taxon>
        <taxon>Ascomycota</taxon>
        <taxon>Saccharomycotina</taxon>
        <taxon>Pichiomycetes</taxon>
        <taxon>Pichiales</taxon>
        <taxon>Pichiaceae</taxon>
        <taxon>Kuraishia</taxon>
    </lineage>
</organism>
<comment type="similarity">
    <text evidence="4">In the N-terminal section; belongs to the AAA ATPase family.</text>
</comment>
<evidence type="ECO:0000259" key="20">
    <source>
        <dbReference type="SMART" id="SM00382"/>
    </source>
</evidence>
<dbReference type="EMBL" id="HG793128">
    <property type="protein sequence ID" value="CDK27258.1"/>
    <property type="molecule type" value="Genomic_DNA"/>
</dbReference>
<dbReference type="HAMAP" id="MF_01458">
    <property type="entry name" value="FtsH"/>
    <property type="match status" value="1"/>
</dbReference>
<dbReference type="PANTHER" id="PTHR43655">
    <property type="entry name" value="ATP-DEPENDENT PROTEASE"/>
    <property type="match status" value="1"/>
</dbReference>
<dbReference type="GO" id="GO:0008270">
    <property type="term" value="F:zinc ion binding"/>
    <property type="evidence" value="ECO:0007669"/>
    <property type="project" value="InterPro"/>
</dbReference>
<dbReference type="InterPro" id="IPR003959">
    <property type="entry name" value="ATPase_AAA_core"/>
</dbReference>
<evidence type="ECO:0000256" key="18">
    <source>
        <dbReference type="SAM" id="MobiDB-lite"/>
    </source>
</evidence>
<dbReference type="InterPro" id="IPR003593">
    <property type="entry name" value="AAA+_ATPase"/>
</dbReference>
<dbReference type="STRING" id="1382522.W6MM44"/>
<keyword evidence="10" id="KW-0862">Zinc</keyword>
<keyword evidence="9" id="KW-0378">Hydrolase</keyword>
<feature type="region of interest" description="Disordered" evidence="18">
    <location>
        <begin position="913"/>
        <end position="934"/>
    </location>
</feature>
<dbReference type="SUPFAM" id="SSF52540">
    <property type="entry name" value="P-loop containing nucleoside triphosphate hydrolases"/>
    <property type="match status" value="1"/>
</dbReference>
<dbReference type="OrthoDB" id="1413014at2759"/>
<dbReference type="RefSeq" id="XP_022459254.1">
    <property type="nucleotide sequence ID" value="XM_022601631.1"/>
</dbReference>
<keyword evidence="22" id="KW-1185">Reference proteome</keyword>
<dbReference type="Pfam" id="PF00004">
    <property type="entry name" value="AAA"/>
    <property type="match status" value="1"/>
</dbReference>
<evidence type="ECO:0000256" key="3">
    <source>
        <dbReference type="ARBA" id="ARBA00010044"/>
    </source>
</evidence>
<comment type="subunit">
    <text evidence="17">Component of the 850 kDa m-AAA protease complex, a heterohexamer composed of YTA12/RCA1 and YTA10/AFG3. Associates with the prohibitin complex, composed of PHB1 and PHB2, inhibiting the activity of the m-AAA protease complex.</text>
</comment>
<gene>
    <name evidence="21" type="ORF">KUCA_T00003236001</name>
</gene>
<evidence type="ECO:0000256" key="13">
    <source>
        <dbReference type="ARBA" id="ARBA00023049"/>
    </source>
</evidence>
<dbReference type="Pfam" id="PF01434">
    <property type="entry name" value="Peptidase_M41"/>
    <property type="match status" value="1"/>
</dbReference>
<keyword evidence="13" id="KW-0482">Metalloprotease</keyword>
<dbReference type="GO" id="GO:0006465">
    <property type="term" value="P:signal peptide processing"/>
    <property type="evidence" value="ECO:0007669"/>
    <property type="project" value="EnsemblFungi"/>
</dbReference>
<evidence type="ECO:0000256" key="2">
    <source>
        <dbReference type="ARBA" id="ARBA00004225"/>
    </source>
</evidence>
<dbReference type="GO" id="GO:0004176">
    <property type="term" value="F:ATP-dependent peptidase activity"/>
    <property type="evidence" value="ECO:0007669"/>
    <property type="project" value="InterPro"/>
</dbReference>
<comment type="similarity">
    <text evidence="3">In the C-terminal section; belongs to the peptidase M41 family.</text>
</comment>
<feature type="compositionally biased region" description="Basic and acidic residues" evidence="18">
    <location>
        <begin position="238"/>
        <end position="251"/>
    </location>
</feature>
<dbReference type="Gene3D" id="3.40.50.300">
    <property type="entry name" value="P-loop containing nucleotide triphosphate hydrolases"/>
    <property type="match status" value="1"/>
</dbReference>
<dbReference type="GeneID" id="34520642"/>
<comment type="catalytic activity">
    <reaction evidence="16">
        <text>ATP + H2O = ADP + phosphate + H(+)</text>
        <dbReference type="Rhea" id="RHEA:13065"/>
        <dbReference type="ChEBI" id="CHEBI:15377"/>
        <dbReference type="ChEBI" id="CHEBI:15378"/>
        <dbReference type="ChEBI" id="CHEBI:30616"/>
        <dbReference type="ChEBI" id="CHEBI:43474"/>
        <dbReference type="ChEBI" id="CHEBI:456216"/>
    </reaction>
    <physiologicalReaction direction="left-to-right" evidence="16">
        <dbReference type="Rhea" id="RHEA:13066"/>
    </physiologicalReaction>
</comment>
<dbReference type="GO" id="GO:0004222">
    <property type="term" value="F:metalloendopeptidase activity"/>
    <property type="evidence" value="ECO:0007669"/>
    <property type="project" value="InterPro"/>
</dbReference>
<keyword evidence="11" id="KW-0067">ATP-binding</keyword>
<dbReference type="GO" id="GO:0140567">
    <property type="term" value="F:membrane protein dislocase activity"/>
    <property type="evidence" value="ECO:0007669"/>
    <property type="project" value="EnsemblFungi"/>
</dbReference>
<dbReference type="FunFam" id="3.40.50.300:FF:000001">
    <property type="entry name" value="ATP-dependent zinc metalloprotease FtsH"/>
    <property type="match status" value="1"/>
</dbReference>
<feature type="compositionally biased region" description="Low complexity" evidence="18">
    <location>
        <begin position="252"/>
        <end position="280"/>
    </location>
</feature>
<dbReference type="InterPro" id="IPR011546">
    <property type="entry name" value="Pept_M41_FtsH_extracell"/>
</dbReference>
<dbReference type="GO" id="GO:0005745">
    <property type="term" value="C:m-AAA complex"/>
    <property type="evidence" value="ECO:0007669"/>
    <property type="project" value="EnsemblFungi"/>
</dbReference>
<comment type="cofactor">
    <cofactor evidence="1">
        <name>Zn(2+)</name>
        <dbReference type="ChEBI" id="CHEBI:29105"/>
    </cofactor>
</comment>
<reference evidence="21" key="2">
    <citation type="submission" date="2014-02" db="EMBL/GenBank/DDBJ databases">
        <title>Complete DNA sequence of /Kuraishia capsulata/ illustrates novel genomic features among budding yeasts (/Saccharomycotina/).</title>
        <authorList>
            <person name="Morales L."/>
            <person name="Noel B."/>
            <person name="Porcel B."/>
            <person name="Marcet-Houben M."/>
            <person name="Hullo M-F."/>
            <person name="Sacerdot C."/>
            <person name="Tekaia F."/>
            <person name="Leh-Louis V."/>
            <person name="Despons L."/>
            <person name="Khanna V."/>
            <person name="Aury J-M."/>
            <person name="Barbe V."/>
            <person name="Couloux A."/>
            <person name="Labadie K."/>
            <person name="Pelletier E."/>
            <person name="Souciet J-L."/>
            <person name="Boekhout T."/>
            <person name="Gabaldon T."/>
            <person name="Wincker P."/>
            <person name="Dujon B."/>
        </authorList>
    </citation>
    <scope>NUCLEOTIDE SEQUENCE</scope>
    <source>
        <strain evidence="21">CBS 1993</strain>
    </source>
</reference>
<keyword evidence="14" id="KW-0496">Mitochondrion</keyword>
<evidence type="ECO:0000256" key="19">
    <source>
        <dbReference type="SAM" id="Phobius"/>
    </source>
</evidence>
<evidence type="ECO:0000256" key="8">
    <source>
        <dbReference type="ARBA" id="ARBA00022741"/>
    </source>
</evidence>
<dbReference type="SMART" id="SM00382">
    <property type="entry name" value="AAA"/>
    <property type="match status" value="1"/>
</dbReference>
<evidence type="ECO:0000256" key="12">
    <source>
        <dbReference type="ARBA" id="ARBA00022989"/>
    </source>
</evidence>
<evidence type="ECO:0000256" key="4">
    <source>
        <dbReference type="ARBA" id="ARBA00010550"/>
    </source>
</evidence>
<keyword evidence="8" id="KW-0547">Nucleotide-binding</keyword>
<evidence type="ECO:0000313" key="21">
    <source>
        <dbReference type="EMBL" id="CDK27258.1"/>
    </source>
</evidence>
<name>W6MM44_9ASCO</name>
<dbReference type="GO" id="GO:0097002">
    <property type="term" value="C:mitochondrial inner boundary membrane"/>
    <property type="evidence" value="ECO:0007669"/>
    <property type="project" value="EnsemblFungi"/>
</dbReference>
<dbReference type="Gene3D" id="1.20.58.760">
    <property type="entry name" value="Peptidase M41"/>
    <property type="match status" value="1"/>
</dbReference>
<evidence type="ECO:0000256" key="14">
    <source>
        <dbReference type="ARBA" id="ARBA00023128"/>
    </source>
</evidence>
<dbReference type="GO" id="GO:0005524">
    <property type="term" value="F:ATP binding"/>
    <property type="evidence" value="ECO:0007669"/>
    <property type="project" value="UniProtKB-KW"/>
</dbReference>
<evidence type="ECO:0000313" key="22">
    <source>
        <dbReference type="Proteomes" id="UP000019384"/>
    </source>
</evidence>
<dbReference type="Gene3D" id="1.10.8.60">
    <property type="match status" value="1"/>
</dbReference>
<feature type="region of interest" description="Disordered" evidence="18">
    <location>
        <begin position="238"/>
        <end position="280"/>
    </location>
</feature>
<dbReference type="GO" id="GO:0030163">
    <property type="term" value="P:protein catabolic process"/>
    <property type="evidence" value="ECO:0007669"/>
    <property type="project" value="EnsemblFungi"/>
</dbReference>
<keyword evidence="5" id="KW-0645">Protease</keyword>
<evidence type="ECO:0000256" key="6">
    <source>
        <dbReference type="ARBA" id="ARBA00022692"/>
    </source>
</evidence>
<accession>W6MM44</accession>
<protein>
    <recommendedName>
        <fullName evidence="20">AAA+ ATPase domain-containing protein</fullName>
    </recommendedName>
</protein>
<reference evidence="21" key="1">
    <citation type="submission" date="2013-12" db="EMBL/GenBank/DDBJ databases">
        <authorList>
            <person name="Genoscope - CEA"/>
        </authorList>
    </citation>
    <scope>NUCLEOTIDE SEQUENCE</scope>
    <source>
        <strain evidence="21">CBS 1993</strain>
    </source>
</reference>
<dbReference type="InterPro" id="IPR003960">
    <property type="entry name" value="ATPase_AAA_CS"/>
</dbReference>
<feature type="transmembrane region" description="Helical" evidence="19">
    <location>
        <begin position="288"/>
        <end position="308"/>
    </location>
</feature>
<dbReference type="PROSITE" id="PS00674">
    <property type="entry name" value="AAA"/>
    <property type="match status" value="1"/>
</dbReference>
<feature type="domain" description="AAA+ ATPase" evidence="20">
    <location>
        <begin position="485"/>
        <end position="625"/>
    </location>
</feature>
<dbReference type="GO" id="GO:0034982">
    <property type="term" value="P:mitochondrial protein processing"/>
    <property type="evidence" value="ECO:0007669"/>
    <property type="project" value="TreeGrafter"/>
</dbReference>
<dbReference type="GO" id="GO:0016887">
    <property type="term" value="F:ATP hydrolysis activity"/>
    <property type="evidence" value="ECO:0007669"/>
    <property type="project" value="EnsemblFungi"/>
</dbReference>
<dbReference type="InterPro" id="IPR027417">
    <property type="entry name" value="P-loop_NTPase"/>
</dbReference>
<keyword evidence="7" id="KW-0479">Metal-binding</keyword>
<evidence type="ECO:0000256" key="16">
    <source>
        <dbReference type="ARBA" id="ARBA00048778"/>
    </source>
</evidence>
<keyword evidence="6 19" id="KW-0812">Transmembrane</keyword>
<evidence type="ECO:0000256" key="11">
    <source>
        <dbReference type="ARBA" id="ARBA00022840"/>
    </source>
</evidence>
<dbReference type="FunFam" id="1.10.8.60:FF:000019">
    <property type="entry name" value="AFG3-like AAA ATPase 2"/>
    <property type="match status" value="1"/>
</dbReference>
<dbReference type="FunFam" id="1.20.58.760:FF:000003">
    <property type="entry name" value="AFG3-like AAA ATPase 2"/>
    <property type="match status" value="1"/>
</dbReference>
<evidence type="ECO:0000256" key="9">
    <source>
        <dbReference type="ARBA" id="ARBA00022801"/>
    </source>
</evidence>
<proteinExistence type="inferred from homology"/>
<evidence type="ECO:0000256" key="5">
    <source>
        <dbReference type="ARBA" id="ARBA00022670"/>
    </source>
</evidence>
<evidence type="ECO:0000256" key="1">
    <source>
        <dbReference type="ARBA" id="ARBA00001947"/>
    </source>
</evidence>
<sequence length="934" mass="103930">MPELREGESSAHTRPGPRRRRRRFQFPPAEHKPFQSVKTVSFQFSWDSQIMSILLRSSRRLPVPLLRISRTRALANVVSKPSVATGALKAGFWVVHVGVPASSMRHFSSNSYLLEESKGEEDNKEPSVQELTQARALKKELEAVYNKRKNLQGFSHILDFEELTQKYDLNEKSRVLFTLKKVMEEEPSSLSEEDRVMLLSAFLQHVTLSSMVPRGAERNLSTFKEAFQKIWNFEKERQEAESGDSEGKASKPESNSSSSSSSTSNSNSKSSGPASGSTISPLGGDSSGIKILGTFAFLLGLMTFFVAASETRQITWEEFRTQLLDKGYVERLIVVNKNLVEVYLNDAGKSQSPFGGEVVYFTIGSLDRFERKLIKAQEEKSVQGEFRVPVQYEQRGGWVKVVMMVLPTLAMFGGLIWVSKKMSPNQLGGGLFSASKSKAKKFNVQKSVKVKFDDVAGCDEAKEEIMEFVKFLKNPKKYEKLGAKIPRGAILSGPPGTGKTLLARATAGEAGVPFYSVSGSEFVEIFGGVGASRVRDLFKDARASAPSIVFVDEIDAIGKARGQGKMAGSNDERENTLNQLLVEMDGFGSNEHVVVLAGTNRADVLDPALLRPGRFDRKIYIDNPELSGRQDIFAVHLKNVKVNPKINMEDLKGRLATMTPGFSGADIANCANEAALIAARTNSDYVEVEHFEQAIERVIAGLEKKSRVLSPEEKKTVAYHEAGHAICGWFLELADPLLKVSIVPRGSAALGYAQYLPADVYLYSVDKLMDRMTMTLGGRVSEELHFDSVTSGASDDFEKVTAIAQKMVIECGMSEKIGYLNYNQDRGNDMTKPYSDRTAKLIDSEIHRIVAECYERCKKLLTEKSKEVGLVAEELLAKEVITREDMIRLLGERPYPTRSDAFDKYLTDKKIREEEKHIHEEKKEEDEGEKPKDA</sequence>
<comment type="subcellular location">
    <subcellularLocation>
        <location evidence="2">Mitochondrion membrane</location>
        <topology evidence="2">Multi-pass membrane protein</topology>
    </subcellularLocation>
</comment>
<feature type="compositionally biased region" description="Basic and acidic residues" evidence="18">
    <location>
        <begin position="913"/>
        <end position="922"/>
    </location>
</feature>
<dbReference type="GO" id="GO:0065003">
    <property type="term" value="P:protein-containing complex assembly"/>
    <property type="evidence" value="ECO:0007669"/>
    <property type="project" value="EnsemblFungi"/>
</dbReference>
<dbReference type="Proteomes" id="UP000019384">
    <property type="component" value="Unassembled WGS sequence"/>
</dbReference>
<dbReference type="AlphaFoldDB" id="W6MM44"/>
<dbReference type="SUPFAM" id="SSF140990">
    <property type="entry name" value="FtsH protease domain-like"/>
    <property type="match status" value="1"/>
</dbReference>
<dbReference type="InterPro" id="IPR050928">
    <property type="entry name" value="ATP-dep_Zn_Metalloprotease"/>
</dbReference>
<keyword evidence="12 19" id="KW-1133">Transmembrane helix</keyword>
<evidence type="ECO:0000256" key="10">
    <source>
        <dbReference type="ARBA" id="ARBA00022833"/>
    </source>
</evidence>
<dbReference type="InterPro" id="IPR041569">
    <property type="entry name" value="AAA_lid_3"/>
</dbReference>
<dbReference type="PANTHER" id="PTHR43655:SF14">
    <property type="entry name" value="MITOCHONDRIAL RESPIRATORY CHAIN COMPLEXES ASSEMBLY PROTEIN YTA12"/>
    <property type="match status" value="1"/>
</dbReference>
<feature type="region of interest" description="Disordered" evidence="18">
    <location>
        <begin position="1"/>
        <end position="23"/>
    </location>
</feature>
<feature type="compositionally biased region" description="Basic and acidic residues" evidence="18">
    <location>
        <begin position="1"/>
        <end position="11"/>
    </location>
</feature>
<dbReference type="InterPro" id="IPR000642">
    <property type="entry name" value="Peptidase_M41"/>
</dbReference>
<evidence type="ECO:0000256" key="7">
    <source>
        <dbReference type="ARBA" id="ARBA00022723"/>
    </source>
</evidence>
<dbReference type="HOGENOM" id="CLU_000688_23_4_1"/>
<evidence type="ECO:0000256" key="17">
    <source>
        <dbReference type="ARBA" id="ARBA00065348"/>
    </source>
</evidence>
<dbReference type="Pfam" id="PF06480">
    <property type="entry name" value="FtsH_ext"/>
    <property type="match status" value="1"/>
</dbReference>
<keyword evidence="15 19" id="KW-0472">Membrane</keyword>
<dbReference type="InterPro" id="IPR037219">
    <property type="entry name" value="Peptidase_M41-like"/>
</dbReference>
<feature type="transmembrane region" description="Helical" evidence="19">
    <location>
        <begin position="397"/>
        <end position="418"/>
    </location>
</feature>
<dbReference type="InterPro" id="IPR005936">
    <property type="entry name" value="FtsH"/>
</dbReference>
<dbReference type="MEROPS" id="M41.003"/>